<comment type="caution">
    <text evidence="1">The sequence shown here is derived from an EMBL/GenBank/DDBJ whole genome shotgun (WGS) entry which is preliminary data.</text>
</comment>
<name>A0ACC1YL14_MELAZ</name>
<gene>
    <name evidence="1" type="ORF">OWV82_003214</name>
</gene>
<dbReference type="Proteomes" id="UP001164539">
    <property type="component" value="Chromosome 2"/>
</dbReference>
<dbReference type="EMBL" id="CM051395">
    <property type="protein sequence ID" value="KAJ4724203.1"/>
    <property type="molecule type" value="Genomic_DNA"/>
</dbReference>
<accession>A0ACC1YL14</accession>
<evidence type="ECO:0000313" key="2">
    <source>
        <dbReference type="Proteomes" id="UP001164539"/>
    </source>
</evidence>
<evidence type="ECO:0000313" key="1">
    <source>
        <dbReference type="EMBL" id="KAJ4724203.1"/>
    </source>
</evidence>
<reference evidence="1 2" key="1">
    <citation type="journal article" date="2023" name="Science">
        <title>Complex scaffold remodeling in plant triterpene biosynthesis.</title>
        <authorList>
            <person name="De La Pena R."/>
            <person name="Hodgson H."/>
            <person name="Liu J.C."/>
            <person name="Stephenson M.J."/>
            <person name="Martin A.C."/>
            <person name="Owen C."/>
            <person name="Harkess A."/>
            <person name="Leebens-Mack J."/>
            <person name="Jimenez L.E."/>
            <person name="Osbourn A."/>
            <person name="Sattely E.S."/>
        </authorList>
    </citation>
    <scope>NUCLEOTIDE SEQUENCE [LARGE SCALE GENOMIC DNA]</scope>
    <source>
        <strain evidence="2">cv. JPN11</strain>
        <tissue evidence="1">Leaf</tissue>
    </source>
</reference>
<protein>
    <submittedName>
        <fullName evidence="1">Uncharacterized protein</fullName>
    </submittedName>
</protein>
<keyword evidence="2" id="KW-1185">Reference proteome</keyword>
<proteinExistence type="predicted"/>
<sequence>MIARVWKTMVNDIDHTSVDVKILASSLRSELKTVHPLSGKSCIYRVPKRLRQTNEKDYTPQIVSIGPFHHGREDLKPMEEMKRRYLKNFLQRTEVSLEDFLKLINEKEAEIRGSYAEFVDFDSHDFVKMILVDAIFIIEVFLRFHFFKTSNAKDHIDPIYDRPWMITDVKHDMWLLENQLPFFILQDLFDLADISLSSEKNEKLTIVDLVHQFCKYYWEFFGIEEDLDEMENPEVLHLVDFLRTFIIPPGLEEEGKPKILTTPSVTELYQAGVKFKPSASSKSLFHISFNNGVLKIPLIRIRPSTEILLKNLLAFEHCHCYDSLISDYVILISYLADTAKDVDLLVQNGIIEHRLGSSEAVSTLFHNFIKGFRLDLDGFYFSSLIENLSKYYSNPMHLWKANLRQDYCKTPWATASVIAGVVLLILTFLQTVSSMIPLFQKHK</sequence>
<organism evidence="1 2">
    <name type="scientific">Melia azedarach</name>
    <name type="common">Chinaberry tree</name>
    <dbReference type="NCBI Taxonomy" id="155640"/>
    <lineage>
        <taxon>Eukaryota</taxon>
        <taxon>Viridiplantae</taxon>
        <taxon>Streptophyta</taxon>
        <taxon>Embryophyta</taxon>
        <taxon>Tracheophyta</taxon>
        <taxon>Spermatophyta</taxon>
        <taxon>Magnoliopsida</taxon>
        <taxon>eudicotyledons</taxon>
        <taxon>Gunneridae</taxon>
        <taxon>Pentapetalae</taxon>
        <taxon>rosids</taxon>
        <taxon>malvids</taxon>
        <taxon>Sapindales</taxon>
        <taxon>Meliaceae</taxon>
        <taxon>Melia</taxon>
    </lineage>
</organism>